<dbReference type="PIRSF" id="PIRSF036761">
    <property type="entry name" value="GDH_Mll4104"/>
    <property type="match status" value="1"/>
</dbReference>
<dbReference type="InterPro" id="IPR049062">
    <property type="entry name" value="NAD_Glu_DH_ACT2"/>
</dbReference>
<evidence type="ECO:0000259" key="5">
    <source>
        <dbReference type="Pfam" id="PF21076"/>
    </source>
</evidence>
<feature type="domain" description="NAD-glutamate dehydrogenase catalytic" evidence="2">
    <location>
        <begin position="732"/>
        <end position="1227"/>
    </location>
</feature>
<dbReference type="InterPro" id="IPR007780">
    <property type="entry name" value="NAD_Glu_DH_bac"/>
</dbReference>
<evidence type="ECO:0000313" key="7">
    <source>
        <dbReference type="EMBL" id="MBB5772752.1"/>
    </source>
</evidence>
<evidence type="ECO:0000259" key="4">
    <source>
        <dbReference type="Pfam" id="PF21075"/>
    </source>
</evidence>
<dbReference type="SUPFAM" id="SSF53223">
    <property type="entry name" value="Aminoacid dehydrogenase-like, N-terminal domain"/>
    <property type="match status" value="1"/>
</dbReference>
<dbReference type="RefSeq" id="WP_184279954.1">
    <property type="nucleotide sequence ID" value="NZ_JACHLJ010000003.1"/>
</dbReference>
<dbReference type="GO" id="GO:0004352">
    <property type="term" value="F:glutamate dehydrogenase (NAD+) activity"/>
    <property type="evidence" value="ECO:0007669"/>
    <property type="project" value="UniProtKB-EC"/>
</dbReference>
<dbReference type="InterPro" id="IPR024727">
    <property type="entry name" value="NAD_Glu_DH_N_ACT1"/>
</dbReference>
<dbReference type="Pfam" id="PF21073">
    <property type="entry name" value="GDH_HM1"/>
    <property type="match status" value="1"/>
</dbReference>
<dbReference type="Pfam" id="PF21074">
    <property type="entry name" value="GDH_C"/>
    <property type="match status" value="1"/>
</dbReference>
<feature type="domain" description="NAD-glutamate dehydrogenase ACT3" evidence="6">
    <location>
        <begin position="549"/>
        <end position="625"/>
    </location>
</feature>
<dbReference type="Pfam" id="PF21075">
    <property type="entry name" value="GDH_ACT1"/>
    <property type="match status" value="1"/>
</dbReference>
<dbReference type="InterPro" id="IPR028971">
    <property type="entry name" value="NAD-GDH_cat"/>
</dbReference>
<dbReference type="InterPro" id="IPR046346">
    <property type="entry name" value="Aminoacid_DH-like_N_sf"/>
</dbReference>
<dbReference type="Pfam" id="PF05088">
    <property type="entry name" value="Bac_GDH_CD"/>
    <property type="match status" value="1"/>
</dbReference>
<dbReference type="PANTHER" id="PTHR43403">
    <property type="entry name" value="NAD-SPECIFIC GLUTAMATE DEHYDROGENASE"/>
    <property type="match status" value="1"/>
</dbReference>
<dbReference type="SUPFAM" id="SSF51735">
    <property type="entry name" value="NAD(P)-binding Rossmann-fold domains"/>
    <property type="match status" value="1"/>
</dbReference>
<dbReference type="GO" id="GO:0006538">
    <property type="term" value="P:L-glutamate catabolic process"/>
    <property type="evidence" value="ECO:0007669"/>
    <property type="project" value="InterPro"/>
</dbReference>
<dbReference type="InterPro" id="IPR049056">
    <property type="entry name" value="NAD_Glu_DH_HM3"/>
</dbReference>
<feature type="domain" description="NAD-specific glutamate dehydrogenase C-terminal" evidence="3">
    <location>
        <begin position="1274"/>
        <end position="1614"/>
    </location>
</feature>
<evidence type="ECO:0000259" key="6">
    <source>
        <dbReference type="Pfam" id="PF21077"/>
    </source>
</evidence>
<accession>A0A7W9L6S9</accession>
<feature type="domain" description="NAD-glutamate dehydrogenase ACT2" evidence="5">
    <location>
        <begin position="397"/>
        <end position="485"/>
    </location>
</feature>
<dbReference type="PANTHER" id="PTHR43403:SF1">
    <property type="entry name" value="NAD-SPECIFIC GLUTAMATE DEHYDROGENASE"/>
    <property type="match status" value="1"/>
</dbReference>
<keyword evidence="1 7" id="KW-0560">Oxidoreductase</keyword>
<dbReference type="InterPro" id="IPR048381">
    <property type="entry name" value="GDH_C"/>
</dbReference>
<dbReference type="InterPro" id="IPR036291">
    <property type="entry name" value="NAD(P)-bd_dom_sf"/>
</dbReference>
<dbReference type="EC" id="1.4.1.2" evidence="7"/>
<protein>
    <submittedName>
        <fullName evidence="7">Glutamate dehydrogenase</fullName>
        <ecNumber evidence="7">1.4.1.2</ecNumber>
    </submittedName>
</protein>
<dbReference type="Proteomes" id="UP000556201">
    <property type="component" value="Unassembled WGS sequence"/>
</dbReference>
<dbReference type="Pfam" id="PF21077">
    <property type="entry name" value="GDH_ACT3"/>
    <property type="match status" value="1"/>
</dbReference>
<dbReference type="GO" id="GO:0004069">
    <property type="term" value="F:L-aspartate:2-oxoglutarate aminotransferase activity"/>
    <property type="evidence" value="ECO:0007669"/>
    <property type="project" value="InterPro"/>
</dbReference>
<dbReference type="EMBL" id="JACHLJ010000003">
    <property type="protein sequence ID" value="MBB5772752.1"/>
    <property type="molecule type" value="Genomic_DNA"/>
</dbReference>
<organism evidence="7 8">
    <name type="scientific">Brevundimonas vesicularis</name>
    <name type="common">Pseudomonas vesicularis</name>
    <dbReference type="NCBI Taxonomy" id="41276"/>
    <lineage>
        <taxon>Bacteria</taxon>
        <taxon>Pseudomonadati</taxon>
        <taxon>Pseudomonadota</taxon>
        <taxon>Alphaproteobacteria</taxon>
        <taxon>Caulobacterales</taxon>
        <taxon>Caulobacteraceae</taxon>
        <taxon>Brevundimonas</taxon>
    </lineage>
</organism>
<evidence type="ECO:0000256" key="1">
    <source>
        <dbReference type="ARBA" id="ARBA00023002"/>
    </source>
</evidence>
<comment type="caution">
    <text evidence="7">The sequence shown here is derived from an EMBL/GenBank/DDBJ whole genome shotgun (WGS) entry which is preliminary data.</text>
</comment>
<dbReference type="InterPro" id="IPR049058">
    <property type="entry name" value="NAD_Glu_DH_HM2"/>
</dbReference>
<name>A0A7W9L6S9_BREVE</name>
<proteinExistence type="predicted"/>
<sequence length="1623" mass="177392">MTAHDLRQPVQPITKAALEAAFAKIVGTGPGAVEQTYLTQAHEDYSADETPELSGEDLAALLAASWTAAKAYPTDATAPAITVGPLHGASDKVLDYDLVRIVQSDAPFLVDSVMGALADAGVSVRALFHPVVELDGRRLSIIMLVIDSVPQERRDALGEGLAQSLSDVHAAVADHDAMTSLMRQAVQRLEETPPSVDPAVLAENIAFLKWLKSDHFVFLGARDYDYPLNADGDYEAEAPLGLSTDGLGILADPERTVLRRASEPAVLTRQMRRQLDLSEPVTVAKANARSRVHRRAYMDYVGVKRYGPDGKAIGETRFVGLFTSEAYDHLATEVPLLRRKVANALARADKAPGSHNEKRLKNILENYPRDELFQVSEDELLSIALGILHLYDRPRIRLFSRQDPFDRFVSVLCFIPREKFDSAVRERIGQIIARAWGGRISAWYPELSDAPLVRIHYIIGVEPGAHPIPDAAQLEADVAEAGRGWVDRFEAALRRSGVEEVAVGPLSAQWARAFGAAYRDRYDADEAATDLQYVNRLNETGLPGEGKAVAVRAFRTPDDSRLQFRFKLYRRGPAVPLSDVLPILADMGLKTLEEYGYPIRPMGEEEIHVHEFLMEDPRGEALVFDDVKGPFEDAFAAVWTGRNESDGFNRLVIELGVEWRDAALIRTLAHYRQQTGLDPSQTVQEEALREYPDVARALLSLFKAKFAPHSDVSLGGSADDRAPAVAELDAKIVTLLQDVKSLDHDRALRRIAALIGAIKRTNYFQLDADGQPKPHISIKIASRELDDLPLPKPYREIFVWAPHVEGVHLRFGPVARGGLRWSDRRDDFRTEVLGLVKAQQVKNAVIVPVGSKGGFYPKQLPRTTDREAIQGEAIRAYRTFLSGLLDITDNIAADGSVTHPANVIAWEGDDPYLVVAADKGTATFSDIANGVSAAYGFWLGDAFASGGSIGYDHKAMGITARGAWEAVKRHFREMGKDIQTQPFTMVGVGDMSGDVFGNGVLLSKATRLVAAFDHRDIFIDPNPDHVTSWTERRRLFDLPRSSWQDYDKALISEGGGVFSRSAKSIQLTPQIKAALDIAEDELDPVSLIRAILKAPVELLYLGGIGTYVKSAAETDAQVGDKGTDALRINADELRVKVVGEGANLGFTQAGRIAFGQAGGRINTDAIDNSAGVDTSDHEVNIKILVGSAVTNGVLPAEERTPLLASMTDEVGLKVLAHNYDQTLALTLQQAEGVGALDAQQRFMQTLSARGKLDRKVEGLPNDARVKELMTAGIPLARPELAVLMAYAKLELSDDIVASQAPEDPFFEQILVRYFPEALARFEPEMKSHRLRREIIATVMANEVVNMCGPTFPDRLRGSAECDTTALIIAFEAARRVFRLDEAWDAVSALDLKISAEAQIALYQEIAVVLRRQTFWLARRAKGGLSVQALIDRYRPIADALQAEGAPVLSRFEQGRLDARVKRFANHGAPEDLTRSIAIMRPLVAASDIGDLAQEANWPVAAMARLYHQVGAAFDFDRLRAAAGSIPSADHFDRLAVRRLIEDLMNEQAALTRAVARASDPSVGVSEDAAEAAVDAWIGSKQATVEGVRASVDEIEQSGSGWTFAKLTIANATIRDLATAAVNG</sequence>
<dbReference type="Pfam" id="PF21079">
    <property type="entry name" value="GDH_HM2"/>
    <property type="match status" value="1"/>
</dbReference>
<feature type="domain" description="NAD-glutamate dehydrogenase N-terminal ACT1" evidence="4">
    <location>
        <begin position="38"/>
        <end position="135"/>
    </location>
</feature>
<gene>
    <name evidence="7" type="ORF">HNP47_002768</name>
</gene>
<evidence type="ECO:0000313" key="8">
    <source>
        <dbReference type="Proteomes" id="UP000556201"/>
    </source>
</evidence>
<evidence type="ECO:0000259" key="3">
    <source>
        <dbReference type="Pfam" id="PF21074"/>
    </source>
</evidence>
<dbReference type="InterPro" id="IPR049059">
    <property type="entry name" value="NAD_Glu_DH_HM1"/>
</dbReference>
<evidence type="ECO:0000259" key="2">
    <source>
        <dbReference type="Pfam" id="PF05088"/>
    </source>
</evidence>
<dbReference type="InterPro" id="IPR049064">
    <property type="entry name" value="NAD_Glu_DH_ACT3"/>
</dbReference>
<dbReference type="Gene3D" id="3.40.50.720">
    <property type="entry name" value="NAD(P)-binding Rossmann-like Domain"/>
    <property type="match status" value="1"/>
</dbReference>
<dbReference type="Pfam" id="PF21076">
    <property type="entry name" value="GDH_ACT2"/>
    <property type="match status" value="1"/>
</dbReference>
<dbReference type="Pfam" id="PF21078">
    <property type="entry name" value="GDH_HM3"/>
    <property type="match status" value="1"/>
</dbReference>
<reference evidence="7 8" key="1">
    <citation type="submission" date="2020-08" db="EMBL/GenBank/DDBJ databases">
        <title>Functional genomics of gut bacteria from endangered species of beetles.</title>
        <authorList>
            <person name="Carlos-Shanley C."/>
        </authorList>
    </citation>
    <scope>NUCLEOTIDE SEQUENCE [LARGE SCALE GENOMIC DNA]</scope>
    <source>
        <strain evidence="7 8">S00192</strain>
    </source>
</reference>